<accession>A0ABV5KXR4</accession>
<dbReference type="RefSeq" id="WP_377500836.1">
    <property type="nucleotide sequence ID" value="NZ_JBHMDO010000047.1"/>
</dbReference>
<proteinExistence type="predicted"/>
<evidence type="ECO:0000259" key="1">
    <source>
        <dbReference type="Pfam" id="PF00395"/>
    </source>
</evidence>
<dbReference type="Pfam" id="PF00395">
    <property type="entry name" value="SLH"/>
    <property type="match status" value="1"/>
</dbReference>
<sequence>MVKLLIMTGTSAATFSPKGATSRAQAAIVLIRSASAW</sequence>
<reference evidence="2 3" key="1">
    <citation type="submission" date="2024-09" db="EMBL/GenBank/DDBJ databases">
        <authorList>
            <person name="Sun Q."/>
            <person name="Mori K."/>
        </authorList>
    </citation>
    <scope>NUCLEOTIDE SEQUENCE [LARGE SCALE GENOMIC DNA]</scope>
    <source>
        <strain evidence="2 3">TISTR 2452</strain>
    </source>
</reference>
<name>A0ABV5KXR4_9BACL</name>
<dbReference type="InterPro" id="IPR001119">
    <property type="entry name" value="SLH_dom"/>
</dbReference>
<feature type="domain" description="SLH" evidence="1">
    <location>
        <begin position="2"/>
        <end position="27"/>
    </location>
</feature>
<protein>
    <submittedName>
        <fullName evidence="2">S-layer homology domain-containing protein</fullName>
    </submittedName>
</protein>
<gene>
    <name evidence="2" type="ORF">ACFFSY_29150</name>
</gene>
<comment type="caution">
    <text evidence="2">The sequence shown here is derived from an EMBL/GenBank/DDBJ whole genome shotgun (WGS) entry which is preliminary data.</text>
</comment>
<evidence type="ECO:0000313" key="3">
    <source>
        <dbReference type="Proteomes" id="UP001589747"/>
    </source>
</evidence>
<dbReference type="Proteomes" id="UP001589747">
    <property type="component" value="Unassembled WGS sequence"/>
</dbReference>
<organism evidence="2 3">
    <name type="scientific">Paenibacillus aurantiacus</name>
    <dbReference type="NCBI Taxonomy" id="1936118"/>
    <lineage>
        <taxon>Bacteria</taxon>
        <taxon>Bacillati</taxon>
        <taxon>Bacillota</taxon>
        <taxon>Bacilli</taxon>
        <taxon>Bacillales</taxon>
        <taxon>Paenibacillaceae</taxon>
        <taxon>Paenibacillus</taxon>
    </lineage>
</organism>
<evidence type="ECO:0000313" key="2">
    <source>
        <dbReference type="EMBL" id="MFB9330029.1"/>
    </source>
</evidence>
<dbReference type="EMBL" id="JBHMDO010000047">
    <property type="protein sequence ID" value="MFB9330029.1"/>
    <property type="molecule type" value="Genomic_DNA"/>
</dbReference>
<keyword evidence="3" id="KW-1185">Reference proteome</keyword>